<accession>A0A2N5UC70</accession>
<dbReference type="OrthoDB" id="10638415at2759"/>
<name>A0A2N5UC70_9BASI</name>
<protein>
    <submittedName>
        <fullName evidence="2">Uncharacterized protein</fullName>
    </submittedName>
</protein>
<evidence type="ECO:0000313" key="3">
    <source>
        <dbReference type="Proteomes" id="UP000235388"/>
    </source>
</evidence>
<reference evidence="2 3" key="1">
    <citation type="submission" date="2017-11" db="EMBL/GenBank/DDBJ databases">
        <title>De novo assembly and phasing of dikaryotic genomes from two isolates of Puccinia coronata f. sp. avenae, the causal agent of oat crown rust.</title>
        <authorList>
            <person name="Miller M.E."/>
            <person name="Zhang Y."/>
            <person name="Omidvar V."/>
            <person name="Sperschneider J."/>
            <person name="Schwessinger B."/>
            <person name="Raley C."/>
            <person name="Palmer J.M."/>
            <person name="Garnica D."/>
            <person name="Upadhyaya N."/>
            <person name="Rathjen J."/>
            <person name="Taylor J.M."/>
            <person name="Park R.F."/>
            <person name="Dodds P.N."/>
            <person name="Hirsch C.D."/>
            <person name="Kianian S.F."/>
            <person name="Figueroa M."/>
        </authorList>
    </citation>
    <scope>NUCLEOTIDE SEQUENCE [LARGE SCALE GENOMIC DNA]</scope>
    <source>
        <strain evidence="2">12NC29</strain>
    </source>
</reference>
<organism evidence="2 3">
    <name type="scientific">Puccinia coronata f. sp. avenae</name>
    <dbReference type="NCBI Taxonomy" id="200324"/>
    <lineage>
        <taxon>Eukaryota</taxon>
        <taxon>Fungi</taxon>
        <taxon>Dikarya</taxon>
        <taxon>Basidiomycota</taxon>
        <taxon>Pucciniomycotina</taxon>
        <taxon>Pucciniomycetes</taxon>
        <taxon>Pucciniales</taxon>
        <taxon>Pucciniaceae</taxon>
        <taxon>Puccinia</taxon>
    </lineage>
</organism>
<dbReference type="AlphaFoldDB" id="A0A2N5UC70"/>
<evidence type="ECO:0000256" key="1">
    <source>
        <dbReference type="SAM" id="MobiDB-lite"/>
    </source>
</evidence>
<proteinExistence type="predicted"/>
<sequence length="190" mass="21222">MRAPKKHGVQPPHAPLERRAGAARHSPHAARHVHAYNRRAYGVQACRAFTPVQRACKACKPFGQACRLCTPVGSRKPLDSRGLREPRYPYKGTRTLIRVIRGYRGSRKPLESRVLCEPTGVQSLHALWTGVKALHACTPIVGVHMACSVWGLACSPCTPFQRGVQRLHAAFFRRAHARRACRYQAPPLRL</sequence>
<keyword evidence="3" id="KW-1185">Reference proteome</keyword>
<comment type="caution">
    <text evidence="2">The sequence shown here is derived from an EMBL/GenBank/DDBJ whole genome shotgun (WGS) entry which is preliminary data.</text>
</comment>
<dbReference type="Proteomes" id="UP000235388">
    <property type="component" value="Unassembled WGS sequence"/>
</dbReference>
<dbReference type="STRING" id="200324.A0A2N5UC70"/>
<evidence type="ECO:0000313" key="2">
    <source>
        <dbReference type="EMBL" id="PLW35334.1"/>
    </source>
</evidence>
<dbReference type="EMBL" id="PGCJ01000259">
    <property type="protein sequence ID" value="PLW35334.1"/>
    <property type="molecule type" value="Genomic_DNA"/>
</dbReference>
<feature type="region of interest" description="Disordered" evidence="1">
    <location>
        <begin position="1"/>
        <end position="29"/>
    </location>
</feature>
<gene>
    <name evidence="2" type="ORF">PCANC_19853</name>
</gene>